<evidence type="ECO:0000313" key="2">
    <source>
        <dbReference type="EMBL" id="TLU64665.1"/>
    </source>
</evidence>
<protein>
    <recommendedName>
        <fullName evidence="4">DUF2846 domain-containing protein</fullName>
    </recommendedName>
</protein>
<keyword evidence="3" id="KW-1185">Reference proteome</keyword>
<feature type="chain" id="PRO_5024331619" description="DUF2846 domain-containing protein" evidence="1">
    <location>
        <begin position="18"/>
        <end position="143"/>
    </location>
</feature>
<keyword evidence="1" id="KW-0732">Signal</keyword>
<evidence type="ECO:0000313" key="3">
    <source>
        <dbReference type="Proteomes" id="UP000307790"/>
    </source>
</evidence>
<dbReference type="AlphaFoldDB" id="A0A5R9IGM1"/>
<accession>A0A5R9IGM1</accession>
<proteinExistence type="predicted"/>
<dbReference type="Proteomes" id="UP000307790">
    <property type="component" value="Unassembled WGS sequence"/>
</dbReference>
<name>A0A5R9IGM1_9GAMM</name>
<sequence length="143" mass="15871">MKVFFSLVFILALSACSTTPSKPLIGLRNYHYQPDNDSHNKSQVVFFNSSNKILSGPNSSGVMTIHIDGASVGELKIGEYLVVEVKKGEHEIKLIQQGALVKESIHKFKARYDSYYIDVYAQLFSTGFEAVPDLPGGYESAYE</sequence>
<evidence type="ECO:0008006" key="4">
    <source>
        <dbReference type="Google" id="ProtNLM"/>
    </source>
</evidence>
<gene>
    <name evidence="2" type="ORF">FE810_11310</name>
</gene>
<reference evidence="2 3" key="1">
    <citation type="submission" date="2019-05" db="EMBL/GenBank/DDBJ databases">
        <title>Genome sequences of Thalassotalea litorea 1K03283.</title>
        <authorList>
            <person name="Zhang D."/>
        </authorList>
    </citation>
    <scope>NUCLEOTIDE SEQUENCE [LARGE SCALE GENOMIC DNA]</scope>
    <source>
        <strain evidence="2 3">MCCC 1K03283</strain>
    </source>
</reference>
<organism evidence="2 3">
    <name type="scientific">Thalassotalea litorea</name>
    <dbReference type="NCBI Taxonomy" id="2020715"/>
    <lineage>
        <taxon>Bacteria</taxon>
        <taxon>Pseudomonadati</taxon>
        <taxon>Pseudomonadota</taxon>
        <taxon>Gammaproteobacteria</taxon>
        <taxon>Alteromonadales</taxon>
        <taxon>Colwelliaceae</taxon>
        <taxon>Thalassotalea</taxon>
    </lineage>
</organism>
<dbReference type="EMBL" id="VCBC01000010">
    <property type="protein sequence ID" value="TLU64665.1"/>
    <property type="molecule type" value="Genomic_DNA"/>
</dbReference>
<evidence type="ECO:0000256" key="1">
    <source>
        <dbReference type="SAM" id="SignalP"/>
    </source>
</evidence>
<dbReference type="PROSITE" id="PS51257">
    <property type="entry name" value="PROKAR_LIPOPROTEIN"/>
    <property type="match status" value="1"/>
</dbReference>
<comment type="caution">
    <text evidence="2">The sequence shown here is derived from an EMBL/GenBank/DDBJ whole genome shotgun (WGS) entry which is preliminary data.</text>
</comment>
<dbReference type="RefSeq" id="WP_138320163.1">
    <property type="nucleotide sequence ID" value="NZ_VCBC01000010.1"/>
</dbReference>
<feature type="signal peptide" evidence="1">
    <location>
        <begin position="1"/>
        <end position="17"/>
    </location>
</feature>